<dbReference type="AlphaFoldDB" id="A0A2S2E0F0"/>
<accession>A0A2S2E0F0</accession>
<dbReference type="InterPro" id="IPR049492">
    <property type="entry name" value="BD-FAE-like_dom"/>
</dbReference>
<dbReference type="SUPFAM" id="SSF53474">
    <property type="entry name" value="alpha/beta-Hydrolases"/>
    <property type="match status" value="1"/>
</dbReference>
<reference evidence="4" key="1">
    <citation type="submission" date="2018-05" db="EMBL/GenBank/DDBJ databases">
        <title>Pseudarcicella sp. HME7025 Genome sequencing and assembly.</title>
        <authorList>
            <person name="Kim H."/>
            <person name="Kang H."/>
            <person name="Joh K."/>
        </authorList>
    </citation>
    <scope>NUCLEOTIDE SEQUENCE [LARGE SCALE GENOMIC DNA]</scope>
    <source>
        <strain evidence="4">HME7025</strain>
    </source>
</reference>
<name>A0A2S2E0F0_9BACT</name>
<dbReference type="PANTHER" id="PTHR48081:SF13">
    <property type="entry name" value="ALPHA_BETA HYDROLASE"/>
    <property type="match status" value="1"/>
</dbReference>
<sequence>MSEIGMNVVLSQSRYTMMKLNAIKLISWGLCLFVILQANSLLAQASNRVLNLFPAGTVLHANIPFAQDTLKKHLLDIYLPANTTGKIPLVVFIHGGGWLVNDKYADMGYMGNTLTAMINRGFAVASIDYRWASQAIFPAQIQDCYQALTFLCEQADKYHLDKNRIAIMGFSAGGHLASLVGLANNNKLPEFFMKGKAQKFNIKAVVDFYGPSDLTGLESSDDPKAPEAILLGAVPIERPDLAKKASPVSYVDAQDPPFLIIHGEKDKSVNNKQSKLLSGWLNSVAVKNELIIVKDAPHFGRMFDTEELKSKVLTFLENALKP</sequence>
<keyword evidence="1 3" id="KW-0378">Hydrolase</keyword>
<dbReference type="PANTHER" id="PTHR48081">
    <property type="entry name" value="AB HYDROLASE SUPERFAMILY PROTEIN C4A8.06C"/>
    <property type="match status" value="1"/>
</dbReference>
<organism evidence="3 4">
    <name type="scientific">Aquirufa nivalisilvae</name>
    <dbReference type="NCBI Taxonomy" id="2516557"/>
    <lineage>
        <taxon>Bacteria</taxon>
        <taxon>Pseudomonadati</taxon>
        <taxon>Bacteroidota</taxon>
        <taxon>Cytophagia</taxon>
        <taxon>Cytophagales</taxon>
        <taxon>Flectobacillaceae</taxon>
        <taxon>Aquirufa</taxon>
    </lineage>
</organism>
<evidence type="ECO:0000256" key="1">
    <source>
        <dbReference type="ARBA" id="ARBA00022801"/>
    </source>
</evidence>
<feature type="domain" description="BD-FAE-like" evidence="2">
    <location>
        <begin position="75"/>
        <end position="281"/>
    </location>
</feature>
<dbReference type="KEGG" id="psez:HME7025_02647"/>
<evidence type="ECO:0000313" key="4">
    <source>
        <dbReference type="Proteomes" id="UP000245468"/>
    </source>
</evidence>
<gene>
    <name evidence="3" type="ORF">HME7025_02647</name>
</gene>
<protein>
    <submittedName>
        <fullName evidence="3">AB hydrolase superfamily protein</fullName>
        <ecNumber evidence="3">3.1.1.-</ecNumber>
    </submittedName>
</protein>
<dbReference type="Proteomes" id="UP000245468">
    <property type="component" value="Chromosome"/>
</dbReference>
<keyword evidence="4" id="KW-1185">Reference proteome</keyword>
<evidence type="ECO:0000313" key="3">
    <source>
        <dbReference type="EMBL" id="AWL10487.1"/>
    </source>
</evidence>
<proteinExistence type="predicted"/>
<dbReference type="Gene3D" id="3.40.50.1820">
    <property type="entry name" value="alpha/beta hydrolase"/>
    <property type="match status" value="1"/>
</dbReference>
<dbReference type="EMBL" id="CP029346">
    <property type="protein sequence ID" value="AWL10487.1"/>
    <property type="molecule type" value="Genomic_DNA"/>
</dbReference>
<dbReference type="Pfam" id="PF20434">
    <property type="entry name" value="BD-FAE"/>
    <property type="match status" value="1"/>
</dbReference>
<dbReference type="EC" id="3.1.1.-" evidence="3"/>
<dbReference type="InterPro" id="IPR029058">
    <property type="entry name" value="AB_hydrolase_fold"/>
</dbReference>
<dbReference type="InterPro" id="IPR050300">
    <property type="entry name" value="GDXG_lipolytic_enzyme"/>
</dbReference>
<dbReference type="GO" id="GO:0016787">
    <property type="term" value="F:hydrolase activity"/>
    <property type="evidence" value="ECO:0007669"/>
    <property type="project" value="UniProtKB-KW"/>
</dbReference>
<evidence type="ECO:0000259" key="2">
    <source>
        <dbReference type="Pfam" id="PF20434"/>
    </source>
</evidence>